<name>A0A452IX18_9SAUR</name>
<organism evidence="3 4">
    <name type="scientific">Gopherus agassizii</name>
    <name type="common">Agassiz's desert tortoise</name>
    <dbReference type="NCBI Taxonomy" id="38772"/>
    <lineage>
        <taxon>Eukaryota</taxon>
        <taxon>Metazoa</taxon>
        <taxon>Chordata</taxon>
        <taxon>Craniata</taxon>
        <taxon>Vertebrata</taxon>
        <taxon>Euteleostomi</taxon>
        <taxon>Archelosauria</taxon>
        <taxon>Testudinata</taxon>
        <taxon>Testudines</taxon>
        <taxon>Cryptodira</taxon>
        <taxon>Durocryptodira</taxon>
        <taxon>Testudinoidea</taxon>
        <taxon>Testudinidae</taxon>
        <taxon>Gopherus</taxon>
    </lineage>
</organism>
<dbReference type="InterPro" id="IPR040046">
    <property type="entry name" value="FAM228"/>
</dbReference>
<evidence type="ECO:0008006" key="5">
    <source>
        <dbReference type="Google" id="ProtNLM"/>
    </source>
</evidence>
<evidence type="ECO:0000313" key="3">
    <source>
        <dbReference type="Ensembl" id="ENSGAGP00000032468.1"/>
    </source>
</evidence>
<dbReference type="Proteomes" id="UP000291020">
    <property type="component" value="Unassembled WGS sequence"/>
</dbReference>
<evidence type="ECO:0000256" key="1">
    <source>
        <dbReference type="ARBA" id="ARBA00007753"/>
    </source>
</evidence>
<accession>A0A452IX18</accession>
<dbReference type="PANTHER" id="PTHR28584">
    <property type="entry name" value="FAMILY WITH SEQUENCE SIMILARITY 228 MEMBER A"/>
    <property type="match status" value="1"/>
</dbReference>
<proteinExistence type="inferred from homology"/>
<dbReference type="STRING" id="38772.ENSGAGP00000032468"/>
<feature type="region of interest" description="Disordered" evidence="2">
    <location>
        <begin position="36"/>
        <end position="67"/>
    </location>
</feature>
<reference evidence="3" key="3">
    <citation type="submission" date="2025-09" db="UniProtKB">
        <authorList>
            <consortium name="Ensembl"/>
        </authorList>
    </citation>
    <scope>IDENTIFICATION</scope>
</reference>
<sequence length="307" mass="35607">MYDVQAPEQPVQGISPSVSEKIRTISTLCKRKSSKDWLMQEPSTPLQRVTSSLARSRSPSTFGRSASERKKACEEWLTQKRFSQVQAISNEGQDIIAATQSILDRENYFVKEVDKYLRHRDFLELRKKEIQYKKWLECVSEPLLQKIEDKVDSQSSEEIEERKRKQLALYLNYCNKKGKVALEDYDSSEYDPLFLNTHPTYLKVSTPPLHDPLLKEVQGRFLEGGLIQQCETGRIYSAKEMNDLYKAKLPLLPLGRQNMDAAEWLKIPPGYIESEIRQRKRRRVKRSRNAGTLDFKAWADSTCPPTL</sequence>
<reference evidence="3" key="2">
    <citation type="submission" date="2025-08" db="UniProtKB">
        <authorList>
            <consortium name="Ensembl"/>
        </authorList>
    </citation>
    <scope>IDENTIFICATION</scope>
</reference>
<dbReference type="PANTHER" id="PTHR28584:SF1">
    <property type="entry name" value="PROTEIN FAM228B"/>
    <property type="match status" value="1"/>
</dbReference>
<protein>
    <recommendedName>
        <fullName evidence="5">Family with sequence similarity 228 member B</fullName>
    </recommendedName>
</protein>
<dbReference type="Ensembl" id="ENSGAGT00000036813.1">
    <property type="protein sequence ID" value="ENSGAGP00000032468.1"/>
    <property type="gene ID" value="ENSGAGG00000023223.1"/>
</dbReference>
<feature type="compositionally biased region" description="Polar residues" evidence="2">
    <location>
        <begin position="41"/>
        <end position="64"/>
    </location>
</feature>
<dbReference type="AlphaFoldDB" id="A0A452IX18"/>
<keyword evidence="4" id="KW-1185">Reference proteome</keyword>
<comment type="similarity">
    <text evidence="1">Belongs to the FAM228 family.</text>
</comment>
<evidence type="ECO:0000313" key="4">
    <source>
        <dbReference type="Proteomes" id="UP000291020"/>
    </source>
</evidence>
<evidence type="ECO:0000256" key="2">
    <source>
        <dbReference type="SAM" id="MobiDB-lite"/>
    </source>
</evidence>
<reference evidence="4" key="1">
    <citation type="journal article" date="2017" name="PLoS ONE">
        <title>The Agassiz's desert tortoise genome provides a resource for the conservation of a threatened species.</title>
        <authorList>
            <person name="Tollis M."/>
            <person name="DeNardo D.F."/>
            <person name="Cornelius J.A."/>
            <person name="Dolby G.A."/>
            <person name="Edwards T."/>
            <person name="Henen B.T."/>
            <person name="Karl A.E."/>
            <person name="Murphy R.W."/>
            <person name="Kusumi K."/>
        </authorList>
    </citation>
    <scope>NUCLEOTIDE SEQUENCE [LARGE SCALE GENOMIC DNA]</scope>
</reference>